<comment type="caution">
    <text evidence="2">The sequence shown here is derived from an EMBL/GenBank/DDBJ whole genome shotgun (WGS) entry which is preliminary data.</text>
</comment>
<proteinExistence type="predicted"/>
<sequence>MEGADIRSSRERWRKNKEDFHGRISKERAIGGRIKESASSIHQSPEANNSCTNHYKPSCSNKGVKTSKCNRTWYSKPEFNRKKRIAMYKMYSMEGKIKCYFKNGLRQFKRSCFKLVHGI</sequence>
<keyword evidence="3" id="KW-1185">Reference proteome</keyword>
<organism evidence="2 3">
    <name type="scientific">Lithospermum erythrorhizon</name>
    <name type="common">Purple gromwell</name>
    <name type="synonym">Lithospermum officinale var. erythrorhizon</name>
    <dbReference type="NCBI Taxonomy" id="34254"/>
    <lineage>
        <taxon>Eukaryota</taxon>
        <taxon>Viridiplantae</taxon>
        <taxon>Streptophyta</taxon>
        <taxon>Embryophyta</taxon>
        <taxon>Tracheophyta</taxon>
        <taxon>Spermatophyta</taxon>
        <taxon>Magnoliopsida</taxon>
        <taxon>eudicotyledons</taxon>
        <taxon>Gunneridae</taxon>
        <taxon>Pentapetalae</taxon>
        <taxon>asterids</taxon>
        <taxon>lamiids</taxon>
        <taxon>Boraginales</taxon>
        <taxon>Boraginaceae</taxon>
        <taxon>Boraginoideae</taxon>
        <taxon>Lithospermeae</taxon>
        <taxon>Lithospermum</taxon>
    </lineage>
</organism>
<evidence type="ECO:0000313" key="3">
    <source>
        <dbReference type="Proteomes" id="UP001454036"/>
    </source>
</evidence>
<protein>
    <submittedName>
        <fullName evidence="2">Uncharacterized protein</fullName>
    </submittedName>
</protein>
<dbReference type="PANTHER" id="PTHR33193:SF13">
    <property type="entry name" value="EXPRESSED PROTEIN"/>
    <property type="match status" value="1"/>
</dbReference>
<reference evidence="2 3" key="1">
    <citation type="submission" date="2024-01" db="EMBL/GenBank/DDBJ databases">
        <title>The complete chloroplast genome sequence of Lithospermum erythrorhizon: insights into the phylogenetic relationship among Boraginaceae species and the maternal lineages of purple gromwells.</title>
        <authorList>
            <person name="Okada T."/>
            <person name="Watanabe K."/>
        </authorList>
    </citation>
    <scope>NUCLEOTIDE SEQUENCE [LARGE SCALE GENOMIC DNA]</scope>
</reference>
<feature type="region of interest" description="Disordered" evidence="1">
    <location>
        <begin position="1"/>
        <end position="32"/>
    </location>
</feature>
<dbReference type="PANTHER" id="PTHR33193">
    <property type="entry name" value="DOMAIN PROTEIN, PUTATIVE (DUF3511)-RELATED"/>
    <property type="match status" value="1"/>
</dbReference>
<name>A0AAV3S0C7_LITER</name>
<gene>
    <name evidence="2" type="ORF">LIER_34076</name>
</gene>
<dbReference type="AlphaFoldDB" id="A0AAV3S0C7"/>
<dbReference type="Pfam" id="PF12023">
    <property type="entry name" value="DUF3511"/>
    <property type="match status" value="1"/>
</dbReference>
<accession>A0AAV3S0C7</accession>
<dbReference type="EMBL" id="BAABME010014039">
    <property type="protein sequence ID" value="GAA0186788.1"/>
    <property type="molecule type" value="Genomic_DNA"/>
</dbReference>
<evidence type="ECO:0000256" key="1">
    <source>
        <dbReference type="SAM" id="MobiDB-lite"/>
    </source>
</evidence>
<evidence type="ECO:0000313" key="2">
    <source>
        <dbReference type="EMBL" id="GAA0186788.1"/>
    </source>
</evidence>
<dbReference type="Proteomes" id="UP001454036">
    <property type="component" value="Unassembled WGS sequence"/>
</dbReference>
<dbReference type="InterPro" id="IPR021899">
    <property type="entry name" value="DUF3511"/>
</dbReference>